<dbReference type="GO" id="GO:0022857">
    <property type="term" value="F:transmembrane transporter activity"/>
    <property type="evidence" value="ECO:0007669"/>
    <property type="project" value="InterPro"/>
</dbReference>
<dbReference type="PANTHER" id="PTHR47089">
    <property type="entry name" value="ABC TRANSPORTER, PERMEASE PROTEIN"/>
    <property type="match status" value="1"/>
</dbReference>
<dbReference type="Pfam" id="PF02653">
    <property type="entry name" value="BPD_transp_2"/>
    <property type="match status" value="1"/>
</dbReference>
<dbReference type="PANTHER" id="PTHR47089:SF1">
    <property type="entry name" value="GUANOSINE ABC TRANSPORTER PERMEASE PROTEIN NUPP"/>
    <property type="match status" value="1"/>
</dbReference>
<dbReference type="GO" id="GO:0005886">
    <property type="term" value="C:plasma membrane"/>
    <property type="evidence" value="ECO:0007669"/>
    <property type="project" value="UniProtKB-SubCell"/>
</dbReference>
<dbReference type="EMBL" id="DVMU01000120">
    <property type="protein sequence ID" value="HIU33989.1"/>
    <property type="molecule type" value="Genomic_DNA"/>
</dbReference>
<dbReference type="InterPro" id="IPR001851">
    <property type="entry name" value="ABC_transp_permease"/>
</dbReference>
<dbReference type="Proteomes" id="UP000824072">
    <property type="component" value="Unassembled WGS sequence"/>
</dbReference>
<keyword evidence="4 6" id="KW-1133">Transmembrane helix</keyword>
<evidence type="ECO:0000256" key="3">
    <source>
        <dbReference type="ARBA" id="ARBA00022692"/>
    </source>
</evidence>
<protein>
    <submittedName>
        <fullName evidence="7">ABC transporter permease</fullName>
    </submittedName>
</protein>
<evidence type="ECO:0000256" key="2">
    <source>
        <dbReference type="ARBA" id="ARBA00022475"/>
    </source>
</evidence>
<feature type="transmembrane region" description="Helical" evidence="6">
    <location>
        <begin position="154"/>
        <end position="172"/>
    </location>
</feature>
<organism evidence="7 8">
    <name type="scientific">Candidatus Pullichristensenella excrementigallinarum</name>
    <dbReference type="NCBI Taxonomy" id="2840907"/>
    <lineage>
        <taxon>Bacteria</taxon>
        <taxon>Bacillati</taxon>
        <taxon>Bacillota</taxon>
        <taxon>Clostridia</taxon>
        <taxon>Candidatus Pullichristensenella</taxon>
    </lineage>
</organism>
<feature type="transmembrane region" description="Helical" evidence="6">
    <location>
        <begin position="333"/>
        <end position="353"/>
    </location>
</feature>
<keyword evidence="5 6" id="KW-0472">Membrane</keyword>
<reference evidence="7" key="2">
    <citation type="journal article" date="2021" name="PeerJ">
        <title>Extensive microbial diversity within the chicken gut microbiome revealed by metagenomics and culture.</title>
        <authorList>
            <person name="Gilroy R."/>
            <person name="Ravi A."/>
            <person name="Getino M."/>
            <person name="Pursley I."/>
            <person name="Horton D.L."/>
            <person name="Alikhan N.F."/>
            <person name="Baker D."/>
            <person name="Gharbi K."/>
            <person name="Hall N."/>
            <person name="Watson M."/>
            <person name="Adriaenssens E.M."/>
            <person name="Foster-Nyarko E."/>
            <person name="Jarju S."/>
            <person name="Secka A."/>
            <person name="Antonio M."/>
            <person name="Oren A."/>
            <person name="Chaudhuri R.R."/>
            <person name="La Ragione R."/>
            <person name="Hildebrand F."/>
            <person name="Pallen M.J."/>
        </authorList>
    </citation>
    <scope>NUCLEOTIDE SEQUENCE</scope>
    <source>
        <strain evidence="7">ChiHcec3-11533</strain>
    </source>
</reference>
<feature type="transmembrane region" description="Helical" evidence="6">
    <location>
        <begin position="25"/>
        <end position="48"/>
    </location>
</feature>
<feature type="transmembrane region" description="Helical" evidence="6">
    <location>
        <begin position="122"/>
        <end position="142"/>
    </location>
</feature>
<comment type="caution">
    <text evidence="7">The sequence shown here is derived from an EMBL/GenBank/DDBJ whole genome shotgun (WGS) entry which is preliminary data.</text>
</comment>
<gene>
    <name evidence="7" type="ORF">IAB02_05445</name>
</gene>
<evidence type="ECO:0000256" key="6">
    <source>
        <dbReference type="SAM" id="Phobius"/>
    </source>
</evidence>
<dbReference type="CDD" id="cd06580">
    <property type="entry name" value="TM_PBP1_transp_TpRbsC_like"/>
    <property type="match status" value="1"/>
</dbReference>
<feature type="transmembrane region" description="Helical" evidence="6">
    <location>
        <begin position="250"/>
        <end position="270"/>
    </location>
</feature>
<evidence type="ECO:0000256" key="4">
    <source>
        <dbReference type="ARBA" id="ARBA00022989"/>
    </source>
</evidence>
<sequence length="364" mass="39713">MRRRKRNVAKIRLVKRADISQSRAWTIRLGAIVLALITGGVFVAVMGFDPFKVYGTMVSGSVGSAMSLRLTAKLVIPLLITSLGVTLAFKMRFWNIGAEGQICVGAIAATYFALFHSDWPQWILLIVMALAGMLAGGLYGAIPAFFKTRFGTNETLLTLMLNYVALYTIQALQQGAWRDPSQLGFFKVARFAKSARMPEVLGVHAGWIVALVLVAAVYIYLRHTKQGYELAVVGENEATARYAGISVRKVVIRTMFFSAAICGLAGMLQASGADRTLNDTVAGGVGFTAITVSWLSRLHPVGMLLVSVLFCILEKGSETVQSVYSLSAATAEVLQGIILFFVLGCEFFLTYRVRWMRKGGVERV</sequence>
<proteinExistence type="predicted"/>
<dbReference type="AlphaFoldDB" id="A0A9D1IDR1"/>
<evidence type="ECO:0000256" key="1">
    <source>
        <dbReference type="ARBA" id="ARBA00004651"/>
    </source>
</evidence>
<accession>A0A9D1IDR1</accession>
<evidence type="ECO:0000313" key="7">
    <source>
        <dbReference type="EMBL" id="HIU33989.1"/>
    </source>
</evidence>
<name>A0A9D1IDR1_9FIRM</name>
<reference evidence="7" key="1">
    <citation type="submission" date="2020-10" db="EMBL/GenBank/DDBJ databases">
        <authorList>
            <person name="Gilroy R."/>
        </authorList>
    </citation>
    <scope>NUCLEOTIDE SEQUENCE</scope>
    <source>
        <strain evidence="7">ChiHcec3-11533</strain>
    </source>
</reference>
<feature type="transmembrane region" description="Helical" evidence="6">
    <location>
        <begin position="68"/>
        <end position="89"/>
    </location>
</feature>
<keyword evidence="3 6" id="KW-0812">Transmembrane</keyword>
<evidence type="ECO:0000256" key="5">
    <source>
        <dbReference type="ARBA" id="ARBA00023136"/>
    </source>
</evidence>
<evidence type="ECO:0000313" key="8">
    <source>
        <dbReference type="Proteomes" id="UP000824072"/>
    </source>
</evidence>
<feature type="transmembrane region" description="Helical" evidence="6">
    <location>
        <begin position="96"/>
        <end position="116"/>
    </location>
</feature>
<keyword evidence="2" id="KW-1003">Cell membrane</keyword>
<feature type="transmembrane region" description="Helical" evidence="6">
    <location>
        <begin position="201"/>
        <end position="221"/>
    </location>
</feature>
<comment type="subcellular location">
    <subcellularLocation>
        <location evidence="1">Cell membrane</location>
        <topology evidence="1">Multi-pass membrane protein</topology>
    </subcellularLocation>
</comment>